<dbReference type="PANTHER" id="PTHR31793:SF39">
    <property type="entry name" value="THIOESTERASE_THIOL ESTER DEHYDRASE-ISOMERASE"/>
    <property type="match status" value="1"/>
</dbReference>
<dbReference type="EMBL" id="ML003350">
    <property type="protein sequence ID" value="RKP34126.1"/>
    <property type="molecule type" value="Genomic_DNA"/>
</dbReference>
<dbReference type="Proteomes" id="UP000268162">
    <property type="component" value="Unassembled WGS sequence"/>
</dbReference>
<evidence type="ECO:0000313" key="1">
    <source>
        <dbReference type="EMBL" id="RKP34126.1"/>
    </source>
</evidence>
<keyword evidence="2" id="KW-1185">Reference proteome</keyword>
<organism evidence="1 2">
    <name type="scientific">Dimargaris cristalligena</name>
    <dbReference type="NCBI Taxonomy" id="215637"/>
    <lineage>
        <taxon>Eukaryota</taxon>
        <taxon>Fungi</taxon>
        <taxon>Fungi incertae sedis</taxon>
        <taxon>Zoopagomycota</taxon>
        <taxon>Kickxellomycotina</taxon>
        <taxon>Dimargaritomycetes</taxon>
        <taxon>Dimargaritales</taxon>
        <taxon>Dimargaritaceae</taxon>
        <taxon>Dimargaris</taxon>
    </lineage>
</organism>
<dbReference type="PANTHER" id="PTHR31793">
    <property type="entry name" value="4-HYDROXYBENZOYL-COA THIOESTERASE FAMILY MEMBER"/>
    <property type="match status" value="1"/>
</dbReference>
<dbReference type="SUPFAM" id="SSF54637">
    <property type="entry name" value="Thioesterase/thiol ester dehydrase-isomerase"/>
    <property type="match status" value="1"/>
</dbReference>
<dbReference type="Pfam" id="PF13279">
    <property type="entry name" value="4HBT_2"/>
    <property type="match status" value="1"/>
</dbReference>
<accession>A0A4P9ZLE1</accession>
<evidence type="ECO:0000313" key="2">
    <source>
        <dbReference type="Proteomes" id="UP000268162"/>
    </source>
</evidence>
<dbReference type="InterPro" id="IPR050563">
    <property type="entry name" value="4-hydroxybenzoyl-CoA_TE"/>
</dbReference>
<reference evidence="2" key="1">
    <citation type="journal article" date="2018" name="Nat. Microbiol.">
        <title>Leveraging single-cell genomics to expand the fungal tree of life.</title>
        <authorList>
            <person name="Ahrendt S.R."/>
            <person name="Quandt C.A."/>
            <person name="Ciobanu D."/>
            <person name="Clum A."/>
            <person name="Salamov A."/>
            <person name="Andreopoulos B."/>
            <person name="Cheng J.F."/>
            <person name="Woyke T."/>
            <person name="Pelin A."/>
            <person name="Henrissat B."/>
            <person name="Reynolds N.K."/>
            <person name="Benny G.L."/>
            <person name="Smith M.E."/>
            <person name="James T.Y."/>
            <person name="Grigoriev I.V."/>
        </authorList>
    </citation>
    <scope>NUCLEOTIDE SEQUENCE [LARGE SCALE GENOMIC DNA]</scope>
    <source>
        <strain evidence="2">RSA 468</strain>
    </source>
</reference>
<gene>
    <name evidence="1" type="ORF">BJ085DRAFT_32053</name>
</gene>
<sequence length="200" mass="22698">MTTPLRKSLISRLGALASASLNTPPGRHRLARPVVASNWNLLTTHNARQVVANQLRSYSSHGRKADFLSSVFRQDWVVKASNFGRMDYLARLGEYIPEKEFMEMFYARGVGVIAKSIDCKYKQVVEYPDTISVGTRVINLGQDRGMVDCVIVSHKTESVVALSQCQMVCYNYKEGQKWDIPDYFRQAIDTLQATRWALED</sequence>
<dbReference type="InterPro" id="IPR029069">
    <property type="entry name" value="HotDog_dom_sf"/>
</dbReference>
<dbReference type="Gene3D" id="3.10.129.10">
    <property type="entry name" value="Hotdog Thioesterase"/>
    <property type="match status" value="1"/>
</dbReference>
<dbReference type="GO" id="GO:0047617">
    <property type="term" value="F:fatty acyl-CoA hydrolase activity"/>
    <property type="evidence" value="ECO:0007669"/>
    <property type="project" value="TreeGrafter"/>
</dbReference>
<name>A0A4P9ZLE1_9FUNG</name>
<protein>
    <recommendedName>
        <fullName evidence="3">HotDog domain-containing protein</fullName>
    </recommendedName>
</protein>
<dbReference type="AlphaFoldDB" id="A0A4P9ZLE1"/>
<proteinExistence type="predicted"/>
<evidence type="ECO:0008006" key="3">
    <source>
        <dbReference type="Google" id="ProtNLM"/>
    </source>
</evidence>